<name>A0ABS5E026_9BURK</name>
<dbReference type="RefSeq" id="WP_210810134.1">
    <property type="nucleotide sequence ID" value="NZ_JAGQDG010000006.1"/>
</dbReference>
<evidence type="ECO:0000256" key="1">
    <source>
        <dbReference type="SAM" id="Phobius"/>
    </source>
</evidence>
<feature type="transmembrane region" description="Helical" evidence="1">
    <location>
        <begin position="70"/>
        <end position="91"/>
    </location>
</feature>
<keyword evidence="1" id="KW-0472">Membrane</keyword>
<dbReference type="Proteomes" id="UP000672097">
    <property type="component" value="Unassembled WGS sequence"/>
</dbReference>
<keyword evidence="3" id="KW-1185">Reference proteome</keyword>
<sequence length="96" mass="10323">MSQSDAETNAKLLQEIAEVRGDLKTITALLQHQAESSERRHADLKEHLSQRLDGHERRIGKLEDNERSTAIKAAGLGVVTSALVAAGIAALRGGLK</sequence>
<evidence type="ECO:0008006" key="4">
    <source>
        <dbReference type="Google" id="ProtNLM"/>
    </source>
</evidence>
<accession>A0ABS5E026</accession>
<evidence type="ECO:0000313" key="2">
    <source>
        <dbReference type="EMBL" id="MBQ0936742.1"/>
    </source>
</evidence>
<protein>
    <recommendedName>
        <fullName evidence="4">DUF883 domain-containing protein</fullName>
    </recommendedName>
</protein>
<keyword evidence="1" id="KW-0812">Transmembrane</keyword>
<keyword evidence="1" id="KW-1133">Transmembrane helix</keyword>
<proteinExistence type="predicted"/>
<dbReference type="EMBL" id="JAGQDG010000006">
    <property type="protein sequence ID" value="MBQ0936742.1"/>
    <property type="molecule type" value="Genomic_DNA"/>
</dbReference>
<reference evidence="2 3" key="1">
    <citation type="submission" date="2021-04" db="EMBL/GenBank/DDBJ databases">
        <title>The genome sequence of type strain Ideonella paludis KCTC 32238.</title>
        <authorList>
            <person name="Liu Y."/>
        </authorList>
    </citation>
    <scope>NUCLEOTIDE SEQUENCE [LARGE SCALE GENOMIC DNA]</scope>
    <source>
        <strain evidence="2 3">KCTC 32238</strain>
    </source>
</reference>
<organism evidence="2 3">
    <name type="scientific">Ideonella paludis</name>
    <dbReference type="NCBI Taxonomy" id="1233411"/>
    <lineage>
        <taxon>Bacteria</taxon>
        <taxon>Pseudomonadati</taxon>
        <taxon>Pseudomonadota</taxon>
        <taxon>Betaproteobacteria</taxon>
        <taxon>Burkholderiales</taxon>
        <taxon>Sphaerotilaceae</taxon>
        <taxon>Ideonella</taxon>
    </lineage>
</organism>
<comment type="caution">
    <text evidence="2">The sequence shown here is derived from an EMBL/GenBank/DDBJ whole genome shotgun (WGS) entry which is preliminary data.</text>
</comment>
<evidence type="ECO:0000313" key="3">
    <source>
        <dbReference type="Proteomes" id="UP000672097"/>
    </source>
</evidence>
<gene>
    <name evidence="2" type="ORF">KAK11_15520</name>
</gene>